<gene>
    <name evidence="1" type="ordered locus">Bcep18194_A3927</name>
</gene>
<dbReference type="HOGENOM" id="CLU_127523_0_0_4"/>
<dbReference type="KEGG" id="bur:Bcep18194_A3927"/>
<evidence type="ECO:0000313" key="1">
    <source>
        <dbReference type="EMBL" id="ABB07526.1"/>
    </source>
</evidence>
<sequence>MHTLHDDARHRAAPYRARTMSDHQVYLDTLDASLVAIERWLSGVDTAPEALDTLLAAFSAEFTMILTDGREVDRDGTRALFAKLAGAKPGLRIALSDTRVLAADASHVTVTYLEAQHAASGELPARRATAVFERDTAGVVRWTHLQETFCTA</sequence>
<dbReference type="EMBL" id="CP000151">
    <property type="protein sequence ID" value="ABB07526.1"/>
    <property type="molecule type" value="Genomic_DNA"/>
</dbReference>
<dbReference type="InterPro" id="IPR016918">
    <property type="entry name" value="UCP029394"/>
</dbReference>
<organism evidence="1 2">
    <name type="scientific">Burkholderia lata (strain ATCC 17760 / DSM 23089 / LMG 22485 / NCIMB 9086 / R18194 / 383)</name>
    <dbReference type="NCBI Taxonomy" id="482957"/>
    <lineage>
        <taxon>Bacteria</taxon>
        <taxon>Pseudomonadati</taxon>
        <taxon>Pseudomonadota</taxon>
        <taxon>Betaproteobacteria</taxon>
        <taxon>Burkholderiales</taxon>
        <taxon>Burkholderiaceae</taxon>
        <taxon>Burkholderia</taxon>
        <taxon>Burkholderia cepacia complex</taxon>
    </lineage>
</organism>
<dbReference type="Gene3D" id="3.10.450.50">
    <property type="match status" value="1"/>
</dbReference>
<dbReference type="SUPFAM" id="SSF54427">
    <property type="entry name" value="NTF2-like"/>
    <property type="match status" value="1"/>
</dbReference>
<reference evidence="1" key="1">
    <citation type="submission" date="2009-01" db="EMBL/GenBank/DDBJ databases">
        <title>Complete sequence of chromosome 1 of Burkholderia sp. 383.</title>
        <authorList>
            <consortium name="US DOE Joint Genome Institute"/>
            <person name="Copeland A."/>
            <person name="Lucas S."/>
            <person name="Lapidus A."/>
            <person name="Barry K."/>
            <person name="Detter J.C."/>
            <person name="Glavina T."/>
            <person name="Hammon N."/>
            <person name="Israni S."/>
            <person name="Pitluck S."/>
            <person name="Chain P."/>
            <person name="Malfatti S."/>
            <person name="Shin M."/>
            <person name="Vergez L."/>
            <person name="Schmutz J."/>
            <person name="Larimer F."/>
            <person name="Land M."/>
            <person name="Kyrpides N."/>
            <person name="Lykidis A."/>
            <person name="Richardson P."/>
        </authorList>
    </citation>
    <scope>NUCLEOTIDE SEQUENCE</scope>
    <source>
        <strain evidence="1">383</strain>
    </source>
</reference>
<dbReference type="PATRIC" id="fig|482957.22.peg.801"/>
<name>Q39J40_BURL3</name>
<dbReference type="AlphaFoldDB" id="Q39J40"/>
<dbReference type="InterPro" id="IPR032710">
    <property type="entry name" value="NTF2-like_dom_sf"/>
</dbReference>
<accession>Q39J40</accession>
<dbReference type="Proteomes" id="UP000002705">
    <property type="component" value="Chromosome 1"/>
</dbReference>
<evidence type="ECO:0000313" key="2">
    <source>
        <dbReference type="Proteomes" id="UP000002705"/>
    </source>
</evidence>
<evidence type="ECO:0008006" key="3">
    <source>
        <dbReference type="Google" id="ProtNLM"/>
    </source>
</evidence>
<protein>
    <recommendedName>
        <fullName evidence="3">Polyketide cyclase</fullName>
    </recommendedName>
</protein>
<proteinExistence type="predicted"/>
<dbReference type="PIRSF" id="PIRSF029394">
    <property type="entry name" value="UCP029394"/>
    <property type="match status" value="1"/>
</dbReference>
<keyword evidence="2" id="KW-1185">Reference proteome</keyword>